<organism evidence="1 2">
    <name type="scientific">Lacicoccus qingdaonensis</name>
    <dbReference type="NCBI Taxonomy" id="576118"/>
    <lineage>
        <taxon>Bacteria</taxon>
        <taxon>Bacillati</taxon>
        <taxon>Bacillota</taxon>
        <taxon>Bacilli</taxon>
        <taxon>Bacillales</taxon>
        <taxon>Salinicoccaceae</taxon>
        <taxon>Lacicoccus</taxon>
    </lineage>
</organism>
<keyword evidence="2" id="KW-1185">Reference proteome</keyword>
<dbReference type="Proteomes" id="UP000199008">
    <property type="component" value="Unassembled WGS sequence"/>
</dbReference>
<dbReference type="SFLD" id="SFLDS00003">
    <property type="entry name" value="Haloacid_Dehalogenase"/>
    <property type="match status" value="1"/>
</dbReference>
<dbReference type="RefSeq" id="WP_092984505.1">
    <property type="nucleotide sequence ID" value="NZ_FNFY01000003.1"/>
</dbReference>
<evidence type="ECO:0000313" key="1">
    <source>
        <dbReference type="EMBL" id="SDK42471.1"/>
    </source>
</evidence>
<dbReference type="SUPFAM" id="SSF56784">
    <property type="entry name" value="HAD-like"/>
    <property type="match status" value="1"/>
</dbReference>
<dbReference type="AlphaFoldDB" id="A0A1G9BSJ3"/>
<dbReference type="InterPro" id="IPR036412">
    <property type="entry name" value="HAD-like_sf"/>
</dbReference>
<gene>
    <name evidence="1" type="ORF">SAMN05216216_10392</name>
</gene>
<keyword evidence="1" id="KW-0378">Hydrolase</keyword>
<accession>A0A1G9BSJ3</accession>
<sequence length="366" mass="42129">MSVVIFDVDGVFLSEERCFDVAALSVHELLFNPRYLNLTQEKFKTSYTDEEIAEIRNKIFLDDKVLSRYKEMGLNSNWDMLYISFSIIYINLLKDSGINISNVNINNLYEMGEMLGDAEPDYGKVLEFLDGDEYTKETIYEGLVNYATSLKFLNEKDDFKTNSKLWQLGQHIYQEWYLGSERMKMKDSELPIEGDKEGFLHQEEWLAPVDKIETMLKNLLDADKTIGIATGRSREETLIPFEAAGLLKYFEDQRISTASEVKEAEAREGVDRQLSKPHPYSYLWTLYEHNEEYFTESVKGDNVSEEKVYVVGDSVADYFCSEKMEVEFIGTLTGLTGDDIIPTFTDLGVSRDNLVPDVLHVESMVK</sequence>
<name>A0A1G9BSJ3_9BACL</name>
<protein>
    <submittedName>
        <fullName evidence="1">Haloacid dehalogenase-like hydrolase</fullName>
    </submittedName>
</protein>
<dbReference type="CDD" id="cd01427">
    <property type="entry name" value="HAD_like"/>
    <property type="match status" value="1"/>
</dbReference>
<dbReference type="GO" id="GO:0016787">
    <property type="term" value="F:hydrolase activity"/>
    <property type="evidence" value="ECO:0007669"/>
    <property type="project" value="UniProtKB-KW"/>
</dbReference>
<reference evidence="2" key="1">
    <citation type="submission" date="2016-10" db="EMBL/GenBank/DDBJ databases">
        <authorList>
            <person name="Varghese N."/>
            <person name="Submissions S."/>
        </authorList>
    </citation>
    <scope>NUCLEOTIDE SEQUENCE [LARGE SCALE GENOMIC DNA]</scope>
    <source>
        <strain evidence="2">CGMCC 1.8895</strain>
    </source>
</reference>
<dbReference type="EMBL" id="FNFY01000003">
    <property type="protein sequence ID" value="SDK42471.1"/>
    <property type="molecule type" value="Genomic_DNA"/>
</dbReference>
<dbReference type="Pfam" id="PF13419">
    <property type="entry name" value="HAD_2"/>
    <property type="match status" value="1"/>
</dbReference>
<evidence type="ECO:0000313" key="2">
    <source>
        <dbReference type="Proteomes" id="UP000199008"/>
    </source>
</evidence>
<dbReference type="OrthoDB" id="2474611at2"/>
<dbReference type="STRING" id="576118.SAMN05216216_10392"/>
<dbReference type="InterPro" id="IPR041492">
    <property type="entry name" value="HAD_2"/>
</dbReference>
<dbReference type="InterPro" id="IPR023214">
    <property type="entry name" value="HAD_sf"/>
</dbReference>
<dbReference type="Gene3D" id="3.40.50.1000">
    <property type="entry name" value="HAD superfamily/HAD-like"/>
    <property type="match status" value="1"/>
</dbReference>
<proteinExistence type="predicted"/>
<dbReference type="SFLD" id="SFLDG01129">
    <property type="entry name" value="C1.5:_HAD__Beta-PGM__Phosphata"/>
    <property type="match status" value="1"/>
</dbReference>